<dbReference type="Proteomes" id="UP000199019">
    <property type="component" value="Unassembled WGS sequence"/>
</dbReference>
<dbReference type="RefSeq" id="WP_091760363.1">
    <property type="nucleotide sequence ID" value="NZ_FOHB01000006.1"/>
</dbReference>
<dbReference type="InterPro" id="IPR029045">
    <property type="entry name" value="ClpP/crotonase-like_dom_sf"/>
</dbReference>
<dbReference type="InterPro" id="IPR001753">
    <property type="entry name" value="Enoyl-CoA_hydra/iso"/>
</dbReference>
<gene>
    <name evidence="6" type="ORF">SAMN05216199_3240</name>
</gene>
<evidence type="ECO:0000256" key="5">
    <source>
        <dbReference type="SAM" id="MobiDB-lite"/>
    </source>
</evidence>
<organism evidence="6 7">
    <name type="scientific">Pedococcus cremeus</name>
    <dbReference type="NCBI Taxonomy" id="587636"/>
    <lineage>
        <taxon>Bacteria</taxon>
        <taxon>Bacillati</taxon>
        <taxon>Actinomycetota</taxon>
        <taxon>Actinomycetes</taxon>
        <taxon>Micrococcales</taxon>
        <taxon>Intrasporangiaceae</taxon>
        <taxon>Pedococcus</taxon>
    </lineage>
</organism>
<proteinExistence type="inferred from homology"/>
<feature type="compositionally biased region" description="Basic and acidic residues" evidence="5">
    <location>
        <begin position="8"/>
        <end position="22"/>
    </location>
</feature>
<evidence type="ECO:0000256" key="4">
    <source>
        <dbReference type="RuleBase" id="RU003707"/>
    </source>
</evidence>
<name>A0A1H9WYS0_9MICO</name>
<evidence type="ECO:0000256" key="1">
    <source>
        <dbReference type="ARBA" id="ARBA00005254"/>
    </source>
</evidence>
<keyword evidence="3" id="KW-0456">Lyase</keyword>
<dbReference type="GO" id="GO:0006635">
    <property type="term" value="P:fatty acid beta-oxidation"/>
    <property type="evidence" value="ECO:0007669"/>
    <property type="project" value="TreeGrafter"/>
</dbReference>
<dbReference type="EMBL" id="FOHB01000006">
    <property type="protein sequence ID" value="SES39062.1"/>
    <property type="molecule type" value="Genomic_DNA"/>
</dbReference>
<evidence type="ECO:0000313" key="7">
    <source>
        <dbReference type="Proteomes" id="UP000199019"/>
    </source>
</evidence>
<keyword evidence="7" id="KW-1185">Reference proteome</keyword>
<feature type="region of interest" description="Disordered" evidence="5">
    <location>
        <begin position="1"/>
        <end position="22"/>
    </location>
</feature>
<dbReference type="OrthoDB" id="8452484at2"/>
<dbReference type="PROSITE" id="PS00166">
    <property type="entry name" value="ENOYL_COA_HYDRATASE"/>
    <property type="match status" value="1"/>
</dbReference>
<evidence type="ECO:0000256" key="3">
    <source>
        <dbReference type="ARBA" id="ARBA00023239"/>
    </source>
</evidence>
<protein>
    <submittedName>
        <fullName evidence="6">Enoyl-CoA hydratase</fullName>
    </submittedName>
</protein>
<sequence length="267" mass="28488">MTEQRTSGQDRPHPHLRVDREGPVLTISLSNPERRNAKTPSLWLALAELAETLDPEVRVVVLRADGPSFSAGLDLAMLTPEGVDGEVSMLEQAARGAQEMADVIAPFQRGFSAWADVDAVVVAAVQGHAIGAGFQLALAADLRVVADDVQLAMRETSLGLVPDLAGTAPLVHLVGYSKALEICATGRTVHADEAVAIGLASVAVRVDELEATTADLVSALLAAPEPALRELKPLLRRAVTATRDDQLRHEREAQGRLMHALVTRPRH</sequence>
<keyword evidence="2" id="KW-0443">Lipid metabolism</keyword>
<dbReference type="STRING" id="587636.SAMN05216199_3240"/>
<dbReference type="InterPro" id="IPR018376">
    <property type="entry name" value="Enoyl-CoA_hyd/isom_CS"/>
</dbReference>
<dbReference type="SUPFAM" id="SSF52096">
    <property type="entry name" value="ClpP/crotonase"/>
    <property type="match status" value="1"/>
</dbReference>
<evidence type="ECO:0000256" key="2">
    <source>
        <dbReference type="ARBA" id="ARBA00023098"/>
    </source>
</evidence>
<dbReference type="PANTHER" id="PTHR11941:SF169">
    <property type="entry name" value="(7AS)-7A-METHYL-1,5-DIOXO-2,3,5,6,7,7A-HEXAHYDRO-1H-INDENE-CARBOXYL-COA HYDROLASE"/>
    <property type="match status" value="1"/>
</dbReference>
<dbReference type="GO" id="GO:0016829">
    <property type="term" value="F:lyase activity"/>
    <property type="evidence" value="ECO:0007669"/>
    <property type="project" value="UniProtKB-KW"/>
</dbReference>
<reference evidence="7" key="1">
    <citation type="submission" date="2016-10" db="EMBL/GenBank/DDBJ databases">
        <authorList>
            <person name="Varghese N."/>
            <person name="Submissions S."/>
        </authorList>
    </citation>
    <scope>NUCLEOTIDE SEQUENCE [LARGE SCALE GENOMIC DNA]</scope>
    <source>
        <strain evidence="7">CGMCC 1.6963</strain>
    </source>
</reference>
<dbReference type="CDD" id="cd06558">
    <property type="entry name" value="crotonase-like"/>
    <property type="match status" value="1"/>
</dbReference>
<comment type="similarity">
    <text evidence="1 4">Belongs to the enoyl-CoA hydratase/isomerase family.</text>
</comment>
<accession>A0A1H9WYS0</accession>
<dbReference type="Gene3D" id="3.90.226.10">
    <property type="entry name" value="2-enoyl-CoA Hydratase, Chain A, domain 1"/>
    <property type="match status" value="1"/>
</dbReference>
<dbReference type="AlphaFoldDB" id="A0A1H9WYS0"/>
<dbReference type="PANTHER" id="PTHR11941">
    <property type="entry name" value="ENOYL-COA HYDRATASE-RELATED"/>
    <property type="match status" value="1"/>
</dbReference>
<dbReference type="Pfam" id="PF00378">
    <property type="entry name" value="ECH_1"/>
    <property type="match status" value="1"/>
</dbReference>
<evidence type="ECO:0000313" key="6">
    <source>
        <dbReference type="EMBL" id="SES39062.1"/>
    </source>
</evidence>